<keyword evidence="10" id="KW-1185">Reference proteome</keyword>
<feature type="region of interest" description="Disordered" evidence="6">
    <location>
        <begin position="283"/>
        <end position="335"/>
    </location>
</feature>
<keyword evidence="3 7" id="KW-1133">Transmembrane helix</keyword>
<feature type="transmembrane region" description="Helical" evidence="7">
    <location>
        <begin position="43"/>
        <end position="61"/>
    </location>
</feature>
<evidence type="ECO:0000256" key="6">
    <source>
        <dbReference type="SAM" id="MobiDB-lite"/>
    </source>
</evidence>
<keyword evidence="2 7" id="KW-0812">Transmembrane</keyword>
<feature type="transmembrane region" description="Helical" evidence="7">
    <location>
        <begin position="12"/>
        <end position="31"/>
    </location>
</feature>
<organism evidence="9 10">
    <name type="scientific">Ustilaginoidea virens</name>
    <name type="common">Rice false smut fungus</name>
    <name type="synonym">Villosiclava virens</name>
    <dbReference type="NCBI Taxonomy" id="1159556"/>
    <lineage>
        <taxon>Eukaryota</taxon>
        <taxon>Fungi</taxon>
        <taxon>Dikarya</taxon>
        <taxon>Ascomycota</taxon>
        <taxon>Pezizomycotina</taxon>
        <taxon>Sordariomycetes</taxon>
        <taxon>Hypocreomycetidae</taxon>
        <taxon>Hypocreales</taxon>
        <taxon>Clavicipitaceae</taxon>
        <taxon>Ustilaginoidea</taxon>
    </lineage>
</organism>
<name>A0A8E5MDY9_USTVR</name>
<keyword evidence="4 7" id="KW-0472">Membrane</keyword>
<dbReference type="PANTHER" id="PTHR33048:SF47">
    <property type="entry name" value="INTEGRAL MEMBRANE PROTEIN-RELATED"/>
    <property type="match status" value="1"/>
</dbReference>
<comment type="subcellular location">
    <subcellularLocation>
        <location evidence="1">Membrane</location>
        <topology evidence="1">Multi-pass membrane protein</topology>
    </subcellularLocation>
</comment>
<dbReference type="KEGG" id="uvi:66060820"/>
<dbReference type="PANTHER" id="PTHR33048">
    <property type="entry name" value="PTH11-LIKE INTEGRAL MEMBRANE PROTEIN (AFU_ORTHOLOGUE AFUA_5G11245)"/>
    <property type="match status" value="1"/>
</dbReference>
<evidence type="ECO:0000313" key="10">
    <source>
        <dbReference type="Proteomes" id="UP000027002"/>
    </source>
</evidence>
<comment type="similarity">
    <text evidence="5">Belongs to the SAT4 family.</text>
</comment>
<feature type="transmembrane region" description="Helical" evidence="7">
    <location>
        <begin position="181"/>
        <end position="200"/>
    </location>
</feature>
<reference evidence="9" key="1">
    <citation type="submission" date="2020-03" db="EMBL/GenBank/DDBJ databases">
        <title>A mixture of massive structural variations and highly conserved coding sequences in Ustilaginoidea virens genome.</title>
        <authorList>
            <person name="Zhang K."/>
            <person name="Zhao Z."/>
            <person name="Zhang Z."/>
            <person name="Li Y."/>
            <person name="Hsiang T."/>
            <person name="Sun W."/>
        </authorList>
    </citation>
    <scope>NUCLEOTIDE SEQUENCE</scope>
    <source>
        <strain evidence="9">UV-8b</strain>
    </source>
</reference>
<dbReference type="OrthoDB" id="3903189at2759"/>
<proteinExistence type="inferred from homology"/>
<feature type="compositionally biased region" description="Polar residues" evidence="6">
    <location>
        <begin position="321"/>
        <end position="335"/>
    </location>
</feature>
<dbReference type="InterPro" id="IPR049326">
    <property type="entry name" value="Rhodopsin_dom_fungi"/>
</dbReference>
<feature type="domain" description="Rhodopsin" evidence="8">
    <location>
        <begin position="38"/>
        <end position="265"/>
    </location>
</feature>
<dbReference type="AlphaFoldDB" id="A0A8E5MDY9"/>
<evidence type="ECO:0000256" key="1">
    <source>
        <dbReference type="ARBA" id="ARBA00004141"/>
    </source>
</evidence>
<protein>
    <recommendedName>
        <fullName evidence="8">Rhodopsin domain-containing protein</fullName>
    </recommendedName>
</protein>
<feature type="compositionally biased region" description="Basic residues" evidence="6">
    <location>
        <begin position="284"/>
        <end position="293"/>
    </location>
</feature>
<sequence length="414" mass="45938">MPGTRDVEAWTWYSFASLFTLCRFLSRTIRLGGGVQFFEPEDFVMVLAFGFYTNLIVWVTIQEKHLHTNILPPTGTEGMSAAEIDDRVYGSKITFLIEESMIMLQMLCKVCMCMLYLKLTSGLKQRQRLVKCLLCYVVSGWAITEVFFFGFWCRPFLNYFRVLDDNTPGCTTSQDHLIMSYVFNITSDLLMLMVPIPMLLTSQLPWKQKATICGIFGLGIFVMLASTLNRYYCFAHPDSILWIYWYVREASTAVIVTNVPHCYALPRKVFHLGAFGSLMSSMPRTRRARKGGGRGHGSGSGEEKHKHRAAAPGRAVGKGQSGFSESTENFTTPAASLSKPASTLQIWQRSEYGIDANKGGDGVAEDTELPLWTGGMGTTTAMVEADRAAAGSRGSKRSNQGHEYGVGVALSTTP</sequence>
<feature type="transmembrane region" description="Helical" evidence="7">
    <location>
        <begin position="129"/>
        <end position="152"/>
    </location>
</feature>
<evidence type="ECO:0000256" key="7">
    <source>
        <dbReference type="SAM" id="Phobius"/>
    </source>
</evidence>
<evidence type="ECO:0000259" key="8">
    <source>
        <dbReference type="Pfam" id="PF20684"/>
    </source>
</evidence>
<evidence type="ECO:0000313" key="9">
    <source>
        <dbReference type="EMBL" id="QUC15801.1"/>
    </source>
</evidence>
<evidence type="ECO:0000256" key="2">
    <source>
        <dbReference type="ARBA" id="ARBA00022692"/>
    </source>
</evidence>
<evidence type="ECO:0000256" key="5">
    <source>
        <dbReference type="ARBA" id="ARBA00038359"/>
    </source>
</evidence>
<dbReference type="RefSeq" id="XP_042993474.1">
    <property type="nucleotide sequence ID" value="XM_043137540.1"/>
</dbReference>
<feature type="region of interest" description="Disordered" evidence="6">
    <location>
        <begin position="387"/>
        <end position="414"/>
    </location>
</feature>
<accession>A0A8E5MDY9</accession>
<dbReference type="Proteomes" id="UP000027002">
    <property type="component" value="Chromosome 1"/>
</dbReference>
<dbReference type="InterPro" id="IPR052337">
    <property type="entry name" value="SAT4-like"/>
</dbReference>
<gene>
    <name evidence="9" type="ORF">UV8b_00042</name>
</gene>
<dbReference type="EMBL" id="CP072753">
    <property type="protein sequence ID" value="QUC15801.1"/>
    <property type="molecule type" value="Genomic_DNA"/>
</dbReference>
<feature type="transmembrane region" description="Helical" evidence="7">
    <location>
        <begin position="212"/>
        <end position="232"/>
    </location>
</feature>
<dbReference type="GeneID" id="66060820"/>
<evidence type="ECO:0000256" key="4">
    <source>
        <dbReference type="ARBA" id="ARBA00023136"/>
    </source>
</evidence>
<dbReference type="GO" id="GO:0016020">
    <property type="term" value="C:membrane"/>
    <property type="evidence" value="ECO:0007669"/>
    <property type="project" value="UniProtKB-SubCell"/>
</dbReference>
<dbReference type="Pfam" id="PF20684">
    <property type="entry name" value="Fung_rhodopsin"/>
    <property type="match status" value="1"/>
</dbReference>
<evidence type="ECO:0000256" key="3">
    <source>
        <dbReference type="ARBA" id="ARBA00022989"/>
    </source>
</evidence>